<evidence type="ECO:0000256" key="1">
    <source>
        <dbReference type="ARBA" id="ARBA00004225"/>
    </source>
</evidence>
<dbReference type="STRING" id="1448320.A0A319CY90"/>
<dbReference type="GO" id="GO:0022857">
    <property type="term" value="F:transmembrane transporter activity"/>
    <property type="evidence" value="ECO:0007669"/>
    <property type="project" value="TreeGrafter"/>
</dbReference>
<feature type="region of interest" description="Disordered" evidence="12">
    <location>
        <begin position="1"/>
        <end position="27"/>
    </location>
</feature>
<dbReference type="PROSITE" id="PS50920">
    <property type="entry name" value="SOLCAR"/>
    <property type="match status" value="1"/>
</dbReference>
<comment type="subcellular location">
    <subcellularLocation>
        <location evidence="1">Mitochondrion membrane</location>
        <topology evidence="1">Multi-pass membrane protein</topology>
    </subcellularLocation>
</comment>
<gene>
    <name evidence="13" type="ORF">BO71DRAFT_336164</name>
</gene>
<dbReference type="InterPro" id="IPR050567">
    <property type="entry name" value="Mitochondrial_Carrier"/>
</dbReference>
<evidence type="ECO:0000313" key="13">
    <source>
        <dbReference type="EMBL" id="PYH89669.1"/>
    </source>
</evidence>
<proteinExistence type="inferred from homology"/>
<keyword evidence="5" id="KW-0677">Repeat</keyword>
<protein>
    <submittedName>
        <fullName evidence="13">Mitochondrial carrier</fullName>
    </submittedName>
</protein>
<evidence type="ECO:0000256" key="11">
    <source>
        <dbReference type="RuleBase" id="RU000488"/>
    </source>
</evidence>
<keyword evidence="7" id="KW-1133">Transmembrane helix</keyword>
<dbReference type="Gene3D" id="1.50.40.10">
    <property type="entry name" value="Mitochondrial carrier domain"/>
    <property type="match status" value="1"/>
</dbReference>
<keyword evidence="6" id="KW-0999">Mitochondrion inner membrane</keyword>
<sequence length="418" mass="46809">MATETLPALDQVPPITTTTSATTTTTTTTISSDCSSLDVRRNPRQNAATGASAAGIRALSAQLVAFYFRTPIKAFFRTRVEYAAFARAVNPHSTRTGWSLHTTTPGLLVHAVRTYGWRFIPNQVMPPLLANAGIGAVLYTSYLQVLGILHEPVSHDIKRVYPPPPPSSTFTAGFIAGSIQSLIAAPLDALQVRLRANDLLQGQYRSMWHYGRHKLNQIGFQGIFAGWGLSLLRDSFGYAIFFSAFEFMKSQAYYSFLTWYYGSVHMYNLERLQSAQSSDRGVPLISPHYALEPCFLMGAGVVASIAQQTIQHPLSAIQHLHVARLEYLDHQATLHPSRREMLRLYYSAYQETYKRCRRKALRAGGWSRWLFRGFVRDAIRQVPSTSAGLVIFELVRRKYANLADAVYIQKDGYDILLS</sequence>
<evidence type="ECO:0000313" key="14">
    <source>
        <dbReference type="Proteomes" id="UP000247810"/>
    </source>
</evidence>
<comment type="similarity">
    <text evidence="2 11">Belongs to the mitochondrial carrier (TC 2.A.29) family.</text>
</comment>
<dbReference type="InterPro" id="IPR018108">
    <property type="entry name" value="MCP_transmembrane"/>
</dbReference>
<evidence type="ECO:0000256" key="10">
    <source>
        <dbReference type="PROSITE-ProRule" id="PRU00282"/>
    </source>
</evidence>
<dbReference type="Pfam" id="PF00153">
    <property type="entry name" value="Mito_carr"/>
    <property type="match status" value="1"/>
</dbReference>
<keyword evidence="8" id="KW-0496">Mitochondrion</keyword>
<evidence type="ECO:0000256" key="4">
    <source>
        <dbReference type="ARBA" id="ARBA00022692"/>
    </source>
</evidence>
<dbReference type="Proteomes" id="UP000247810">
    <property type="component" value="Unassembled WGS sequence"/>
</dbReference>
<keyword evidence="4 10" id="KW-0812">Transmembrane</keyword>
<dbReference type="GO" id="GO:0031966">
    <property type="term" value="C:mitochondrial membrane"/>
    <property type="evidence" value="ECO:0007669"/>
    <property type="project" value="UniProtKB-SubCell"/>
</dbReference>
<keyword evidence="9 10" id="KW-0472">Membrane</keyword>
<evidence type="ECO:0000256" key="9">
    <source>
        <dbReference type="ARBA" id="ARBA00023136"/>
    </source>
</evidence>
<keyword evidence="3 11" id="KW-0813">Transport</keyword>
<feature type="compositionally biased region" description="Low complexity" evidence="12">
    <location>
        <begin position="16"/>
        <end position="27"/>
    </location>
</feature>
<evidence type="ECO:0000256" key="2">
    <source>
        <dbReference type="ARBA" id="ARBA00006375"/>
    </source>
</evidence>
<reference evidence="13 14" key="1">
    <citation type="submission" date="2018-02" db="EMBL/GenBank/DDBJ databases">
        <title>The genomes of Aspergillus section Nigri reveals drivers in fungal speciation.</title>
        <authorList>
            <consortium name="DOE Joint Genome Institute"/>
            <person name="Vesth T.C."/>
            <person name="Nybo J."/>
            <person name="Theobald S."/>
            <person name="Brandl J."/>
            <person name="Frisvad J.C."/>
            <person name="Nielsen K.F."/>
            <person name="Lyhne E.K."/>
            <person name="Kogle M.E."/>
            <person name="Kuo A."/>
            <person name="Riley R."/>
            <person name="Clum A."/>
            <person name="Nolan M."/>
            <person name="Lipzen A."/>
            <person name="Salamov A."/>
            <person name="Henrissat B."/>
            <person name="Wiebenga A."/>
            <person name="De vries R.P."/>
            <person name="Grigoriev I.V."/>
            <person name="Mortensen U.H."/>
            <person name="Andersen M.R."/>
            <person name="Baker S.E."/>
        </authorList>
    </citation>
    <scope>NUCLEOTIDE SEQUENCE [LARGE SCALE GENOMIC DNA]</scope>
    <source>
        <strain evidence="13 14">CBS 707.79</strain>
    </source>
</reference>
<feature type="repeat" description="Solcar" evidence="10">
    <location>
        <begin position="164"/>
        <end position="251"/>
    </location>
</feature>
<dbReference type="InterPro" id="IPR023395">
    <property type="entry name" value="MCP_dom_sf"/>
</dbReference>
<dbReference type="SUPFAM" id="SSF103506">
    <property type="entry name" value="Mitochondrial carrier"/>
    <property type="match status" value="1"/>
</dbReference>
<evidence type="ECO:0000256" key="7">
    <source>
        <dbReference type="ARBA" id="ARBA00022989"/>
    </source>
</evidence>
<evidence type="ECO:0000256" key="5">
    <source>
        <dbReference type="ARBA" id="ARBA00022737"/>
    </source>
</evidence>
<dbReference type="PANTHER" id="PTHR45624:SF26">
    <property type="entry name" value="CARRIER PROTEIN, PUTATIVE (AFU_ORTHOLOGUE AFUA_1G07710)-RELATED"/>
    <property type="match status" value="1"/>
</dbReference>
<keyword evidence="14" id="KW-1185">Reference proteome</keyword>
<dbReference type="EMBL" id="KZ826018">
    <property type="protein sequence ID" value="PYH89669.1"/>
    <property type="molecule type" value="Genomic_DNA"/>
</dbReference>
<evidence type="ECO:0000256" key="12">
    <source>
        <dbReference type="SAM" id="MobiDB-lite"/>
    </source>
</evidence>
<evidence type="ECO:0000256" key="8">
    <source>
        <dbReference type="ARBA" id="ARBA00023128"/>
    </source>
</evidence>
<dbReference type="PANTHER" id="PTHR45624">
    <property type="entry name" value="MITOCHONDRIAL BASIC AMINO ACIDS TRANSPORTER-RELATED"/>
    <property type="match status" value="1"/>
</dbReference>
<name>A0A319CY90_9EURO</name>
<dbReference type="AlphaFoldDB" id="A0A319CY90"/>
<dbReference type="OrthoDB" id="3364892at2759"/>
<dbReference type="VEuPathDB" id="FungiDB:BO71DRAFT_336164"/>
<organism evidence="13 14">
    <name type="scientific">Aspergillus ellipticus CBS 707.79</name>
    <dbReference type="NCBI Taxonomy" id="1448320"/>
    <lineage>
        <taxon>Eukaryota</taxon>
        <taxon>Fungi</taxon>
        <taxon>Dikarya</taxon>
        <taxon>Ascomycota</taxon>
        <taxon>Pezizomycotina</taxon>
        <taxon>Eurotiomycetes</taxon>
        <taxon>Eurotiomycetidae</taxon>
        <taxon>Eurotiales</taxon>
        <taxon>Aspergillaceae</taxon>
        <taxon>Aspergillus</taxon>
        <taxon>Aspergillus subgen. Circumdati</taxon>
    </lineage>
</organism>
<evidence type="ECO:0000256" key="6">
    <source>
        <dbReference type="ARBA" id="ARBA00022792"/>
    </source>
</evidence>
<evidence type="ECO:0000256" key="3">
    <source>
        <dbReference type="ARBA" id="ARBA00022448"/>
    </source>
</evidence>
<accession>A0A319CY90</accession>